<organism evidence="1 2">
    <name type="scientific">Papaver somniferum</name>
    <name type="common">Opium poppy</name>
    <dbReference type="NCBI Taxonomy" id="3469"/>
    <lineage>
        <taxon>Eukaryota</taxon>
        <taxon>Viridiplantae</taxon>
        <taxon>Streptophyta</taxon>
        <taxon>Embryophyta</taxon>
        <taxon>Tracheophyta</taxon>
        <taxon>Spermatophyta</taxon>
        <taxon>Magnoliopsida</taxon>
        <taxon>Ranunculales</taxon>
        <taxon>Papaveraceae</taxon>
        <taxon>Papaveroideae</taxon>
        <taxon>Papaver</taxon>
    </lineage>
</organism>
<dbReference type="Proteomes" id="UP000316621">
    <property type="component" value="Chromosome 10"/>
</dbReference>
<dbReference type="EMBL" id="CM010724">
    <property type="protein sequence ID" value="RZC81792.1"/>
    <property type="molecule type" value="Genomic_DNA"/>
</dbReference>
<accession>A0A4Y7LAU2</accession>
<evidence type="ECO:0000313" key="2">
    <source>
        <dbReference type="Proteomes" id="UP000316621"/>
    </source>
</evidence>
<protein>
    <submittedName>
        <fullName evidence="1">Uncharacterized protein</fullName>
    </submittedName>
</protein>
<gene>
    <name evidence="1" type="ORF">C5167_044371</name>
</gene>
<dbReference type="Gramene" id="RZC81792">
    <property type="protein sequence ID" value="RZC81792"/>
    <property type="gene ID" value="C5167_044371"/>
</dbReference>
<dbReference type="PROSITE" id="PS51257">
    <property type="entry name" value="PROKAR_LIPOPROTEIN"/>
    <property type="match status" value="1"/>
</dbReference>
<sequence>MSSMGRTPTGIHAWMSIHVVPWGLPPMASTLGCYLNSRWLGVPHSILPIVYMYYQNLHYIWGLVVNCHKGLGSSLFVLNKAEYGKQKFREKRELVGGKEFITVADPLLEGRYPEQGFRLVPSSFSHS</sequence>
<reference evidence="1 2" key="1">
    <citation type="journal article" date="2018" name="Science">
        <title>The opium poppy genome and morphinan production.</title>
        <authorList>
            <person name="Guo L."/>
            <person name="Winzer T."/>
            <person name="Yang X."/>
            <person name="Li Y."/>
            <person name="Ning Z."/>
            <person name="He Z."/>
            <person name="Teodor R."/>
            <person name="Lu Y."/>
            <person name="Bowser T.A."/>
            <person name="Graham I.A."/>
            <person name="Ye K."/>
        </authorList>
    </citation>
    <scope>NUCLEOTIDE SEQUENCE [LARGE SCALE GENOMIC DNA]</scope>
    <source>
        <strain evidence="2">cv. HN1</strain>
        <tissue evidence="1">Leaves</tissue>
    </source>
</reference>
<keyword evidence="2" id="KW-1185">Reference proteome</keyword>
<dbReference type="AlphaFoldDB" id="A0A4Y7LAU2"/>
<evidence type="ECO:0000313" key="1">
    <source>
        <dbReference type="EMBL" id="RZC81792.1"/>
    </source>
</evidence>
<proteinExistence type="predicted"/>
<name>A0A4Y7LAU2_PAPSO</name>